<dbReference type="AlphaFoldDB" id="A0A7S3MPE7"/>
<proteinExistence type="predicted"/>
<evidence type="ECO:0000313" key="1">
    <source>
        <dbReference type="EMBL" id="CAE0310931.1"/>
    </source>
</evidence>
<organism evidence="1">
    <name type="scientific">Favella ehrenbergii</name>
    <dbReference type="NCBI Taxonomy" id="182087"/>
    <lineage>
        <taxon>Eukaryota</taxon>
        <taxon>Sar</taxon>
        <taxon>Alveolata</taxon>
        <taxon>Ciliophora</taxon>
        <taxon>Intramacronucleata</taxon>
        <taxon>Spirotrichea</taxon>
        <taxon>Choreotrichia</taxon>
        <taxon>Tintinnida</taxon>
        <taxon>Xystonellidae</taxon>
        <taxon>Favella</taxon>
    </lineage>
</organism>
<sequence length="509" mass="54143">MDQVLGAGVEVDIGLDGGSAGVEGIIRKFAIQAPAEVKEGVEHSELYERPNGLRGHRAHDGGANGAVPGDGEVRLGADGEDHGEGAVAAIEIFETRVVKNDQHGSVNELTNEDSDHSVVRLEGHRLEAQRFDELNEEHLQGEVDADDKEGDAHGDEANGGAIAENFRASLDLGVIATLPFLLGSPSTGLFVLHGAEAGEDRGDLSTDVLAAVLVVVEPLVSSELRQRVSRVHFAHLVAVDRVVVLADQLVSHGLGLDGCEESDEKDDEDGQDDVNQVGVADLLVEVAVLPDDVGGLRGFSHLALFASDDDADLVGHVIVALFALEGDEGALGHDEPGELGAAVLALAMNLLRQLTVDFIHLRPLLVLNEGSTVAKVVDEPRVVVGEVDISDAVAFLATELLELVFKDLLQPELELEAWVLVVFEAVLVNIILHLVNLFARQLHLEGVVGRSHSLQIELFLLDCDRALTVGDDGKEGEGGEDFDAAGKQSLLSLLFQLFFCHLAAVLDEE</sequence>
<gene>
    <name evidence="1" type="ORF">FEHR0123_LOCUS5849</name>
</gene>
<reference evidence="1" key="1">
    <citation type="submission" date="2021-01" db="EMBL/GenBank/DDBJ databases">
        <authorList>
            <person name="Corre E."/>
            <person name="Pelletier E."/>
            <person name="Niang G."/>
            <person name="Scheremetjew M."/>
            <person name="Finn R."/>
            <person name="Kale V."/>
            <person name="Holt S."/>
            <person name="Cochrane G."/>
            <person name="Meng A."/>
            <person name="Brown T."/>
            <person name="Cohen L."/>
        </authorList>
    </citation>
    <scope>NUCLEOTIDE SEQUENCE</scope>
    <source>
        <strain evidence="1">Fehren 1</strain>
    </source>
</reference>
<name>A0A7S3MPE7_9SPIT</name>
<dbReference type="EMBL" id="HBIE01019067">
    <property type="protein sequence ID" value="CAE0310931.1"/>
    <property type="molecule type" value="Transcribed_RNA"/>
</dbReference>
<protein>
    <submittedName>
        <fullName evidence="1">Uncharacterized protein</fullName>
    </submittedName>
</protein>
<accession>A0A7S3MPE7</accession>